<feature type="signal peptide" evidence="1">
    <location>
        <begin position="1"/>
        <end position="26"/>
    </location>
</feature>
<keyword evidence="3" id="KW-1185">Reference proteome</keyword>
<name>A0ABV8DP17_9NOCA</name>
<evidence type="ECO:0000313" key="2">
    <source>
        <dbReference type="EMBL" id="MFC3961831.1"/>
    </source>
</evidence>
<comment type="caution">
    <text evidence="2">The sequence shown here is derived from an EMBL/GenBank/DDBJ whole genome shotgun (WGS) entry which is preliminary data.</text>
</comment>
<keyword evidence="1" id="KW-0732">Signal</keyword>
<proteinExistence type="predicted"/>
<protein>
    <recommendedName>
        <fullName evidence="4">DUF732 domain-containing protein</fullName>
    </recommendedName>
</protein>
<evidence type="ECO:0000256" key="1">
    <source>
        <dbReference type="SAM" id="SignalP"/>
    </source>
</evidence>
<reference evidence="3" key="1">
    <citation type="journal article" date="2019" name="Int. J. Syst. Evol. Microbiol.">
        <title>The Global Catalogue of Microorganisms (GCM) 10K type strain sequencing project: providing services to taxonomists for standard genome sequencing and annotation.</title>
        <authorList>
            <consortium name="The Broad Institute Genomics Platform"/>
            <consortium name="The Broad Institute Genome Sequencing Center for Infectious Disease"/>
            <person name="Wu L."/>
            <person name="Ma J."/>
        </authorList>
    </citation>
    <scope>NUCLEOTIDE SEQUENCE [LARGE SCALE GENOMIC DNA]</scope>
    <source>
        <strain evidence="3">CGMCC 4.7330</strain>
    </source>
</reference>
<evidence type="ECO:0000313" key="3">
    <source>
        <dbReference type="Proteomes" id="UP001595696"/>
    </source>
</evidence>
<dbReference type="Proteomes" id="UP001595696">
    <property type="component" value="Unassembled WGS sequence"/>
</dbReference>
<sequence length="91" mass="8878">MSATRLLAALCTAAALTGMASAQATAAPAVTPVADFPFDGKGADDAPNRGANPGDRAAEYGGDLAAEIIDLLADAAKCGLSVANPAVTCPF</sequence>
<gene>
    <name evidence="2" type="ORF">ACFO0B_07500</name>
</gene>
<accession>A0ABV8DP17</accession>
<feature type="chain" id="PRO_5045416644" description="DUF732 domain-containing protein" evidence="1">
    <location>
        <begin position="27"/>
        <end position="91"/>
    </location>
</feature>
<dbReference type="EMBL" id="JBHSAX010000006">
    <property type="protein sequence ID" value="MFC3961831.1"/>
    <property type="molecule type" value="Genomic_DNA"/>
</dbReference>
<organism evidence="2 3">
    <name type="scientific">Nocardia jiangsuensis</name>
    <dbReference type="NCBI Taxonomy" id="1691563"/>
    <lineage>
        <taxon>Bacteria</taxon>
        <taxon>Bacillati</taxon>
        <taxon>Actinomycetota</taxon>
        <taxon>Actinomycetes</taxon>
        <taxon>Mycobacteriales</taxon>
        <taxon>Nocardiaceae</taxon>
        <taxon>Nocardia</taxon>
    </lineage>
</organism>
<dbReference type="RefSeq" id="WP_378611580.1">
    <property type="nucleotide sequence ID" value="NZ_JBHSAX010000006.1"/>
</dbReference>
<evidence type="ECO:0008006" key="4">
    <source>
        <dbReference type="Google" id="ProtNLM"/>
    </source>
</evidence>